<dbReference type="Gene3D" id="3.40.47.10">
    <property type="match status" value="1"/>
</dbReference>
<dbReference type="InterPro" id="IPR016039">
    <property type="entry name" value="Thiolase-like"/>
</dbReference>
<dbReference type="EMBL" id="MU001499">
    <property type="protein sequence ID" value="KAF2445467.1"/>
    <property type="molecule type" value="Genomic_DNA"/>
</dbReference>
<sequence>NLVLTPESFAGLSNLGVILPVGICYAFDGRANGYSRGEGIVCLIIKPLKTTLMDVNPVRAIVRDTGVSSNDRTSSITRPRLNAW</sequence>
<feature type="non-terminal residue" evidence="2">
    <location>
        <position position="1"/>
    </location>
</feature>
<organism evidence="2 3">
    <name type="scientific">Karstenula rhodostoma CBS 690.94</name>
    <dbReference type="NCBI Taxonomy" id="1392251"/>
    <lineage>
        <taxon>Eukaryota</taxon>
        <taxon>Fungi</taxon>
        <taxon>Dikarya</taxon>
        <taxon>Ascomycota</taxon>
        <taxon>Pezizomycotina</taxon>
        <taxon>Dothideomycetes</taxon>
        <taxon>Pleosporomycetidae</taxon>
        <taxon>Pleosporales</taxon>
        <taxon>Massarineae</taxon>
        <taxon>Didymosphaeriaceae</taxon>
        <taxon>Karstenula</taxon>
    </lineage>
</organism>
<comment type="caution">
    <text evidence="2">The sequence shown here is derived from an EMBL/GenBank/DDBJ whole genome shotgun (WGS) entry which is preliminary data.</text>
</comment>
<dbReference type="SUPFAM" id="SSF53901">
    <property type="entry name" value="Thiolase-like"/>
    <property type="match status" value="1"/>
</dbReference>
<gene>
    <name evidence="2" type="ORF">P171DRAFT_359015</name>
</gene>
<dbReference type="GO" id="GO:0044550">
    <property type="term" value="P:secondary metabolite biosynthetic process"/>
    <property type="evidence" value="ECO:0007669"/>
    <property type="project" value="TreeGrafter"/>
</dbReference>
<dbReference type="Pfam" id="PF00109">
    <property type="entry name" value="ketoacyl-synt"/>
    <property type="match status" value="1"/>
</dbReference>
<dbReference type="GO" id="GO:0006633">
    <property type="term" value="P:fatty acid biosynthetic process"/>
    <property type="evidence" value="ECO:0007669"/>
    <property type="project" value="TreeGrafter"/>
</dbReference>
<dbReference type="OrthoDB" id="3934956at2759"/>
<dbReference type="PANTHER" id="PTHR43775:SF29">
    <property type="entry name" value="ASPERFURANONE POLYKETIDE SYNTHASE AFOG-RELATED"/>
    <property type="match status" value="1"/>
</dbReference>
<accession>A0A9P4PK75</accession>
<dbReference type="PANTHER" id="PTHR43775">
    <property type="entry name" value="FATTY ACID SYNTHASE"/>
    <property type="match status" value="1"/>
</dbReference>
<name>A0A9P4PK75_9PLEO</name>
<dbReference type="GO" id="GO:0004312">
    <property type="term" value="F:fatty acid synthase activity"/>
    <property type="evidence" value="ECO:0007669"/>
    <property type="project" value="TreeGrafter"/>
</dbReference>
<dbReference type="InterPro" id="IPR014030">
    <property type="entry name" value="Ketoacyl_synth_N"/>
</dbReference>
<evidence type="ECO:0000313" key="3">
    <source>
        <dbReference type="Proteomes" id="UP000799764"/>
    </source>
</evidence>
<evidence type="ECO:0000313" key="2">
    <source>
        <dbReference type="EMBL" id="KAF2445467.1"/>
    </source>
</evidence>
<protein>
    <recommendedName>
        <fullName evidence="1">Beta-ketoacyl synthase-like N-terminal domain-containing protein</fullName>
    </recommendedName>
</protein>
<reference evidence="2" key="1">
    <citation type="journal article" date="2020" name="Stud. Mycol.">
        <title>101 Dothideomycetes genomes: a test case for predicting lifestyles and emergence of pathogens.</title>
        <authorList>
            <person name="Haridas S."/>
            <person name="Albert R."/>
            <person name="Binder M."/>
            <person name="Bloem J."/>
            <person name="Labutti K."/>
            <person name="Salamov A."/>
            <person name="Andreopoulos B."/>
            <person name="Baker S."/>
            <person name="Barry K."/>
            <person name="Bills G."/>
            <person name="Bluhm B."/>
            <person name="Cannon C."/>
            <person name="Castanera R."/>
            <person name="Culley D."/>
            <person name="Daum C."/>
            <person name="Ezra D."/>
            <person name="Gonzalez J."/>
            <person name="Henrissat B."/>
            <person name="Kuo A."/>
            <person name="Liang C."/>
            <person name="Lipzen A."/>
            <person name="Lutzoni F."/>
            <person name="Magnuson J."/>
            <person name="Mondo S."/>
            <person name="Nolan M."/>
            <person name="Ohm R."/>
            <person name="Pangilinan J."/>
            <person name="Park H.-J."/>
            <person name="Ramirez L."/>
            <person name="Alfaro M."/>
            <person name="Sun H."/>
            <person name="Tritt A."/>
            <person name="Yoshinaga Y."/>
            <person name="Zwiers L.-H."/>
            <person name="Turgeon B."/>
            <person name="Goodwin S."/>
            <person name="Spatafora J."/>
            <person name="Crous P."/>
            <person name="Grigoriev I."/>
        </authorList>
    </citation>
    <scope>NUCLEOTIDE SEQUENCE</scope>
    <source>
        <strain evidence="2">CBS 690.94</strain>
    </source>
</reference>
<keyword evidence="3" id="KW-1185">Reference proteome</keyword>
<evidence type="ECO:0000259" key="1">
    <source>
        <dbReference type="Pfam" id="PF00109"/>
    </source>
</evidence>
<dbReference type="AlphaFoldDB" id="A0A9P4PK75"/>
<feature type="domain" description="Beta-ketoacyl synthase-like N-terminal" evidence="1">
    <location>
        <begin position="1"/>
        <end position="49"/>
    </location>
</feature>
<dbReference type="InterPro" id="IPR050091">
    <property type="entry name" value="PKS_NRPS_Biosynth_Enz"/>
</dbReference>
<proteinExistence type="predicted"/>
<dbReference type="Proteomes" id="UP000799764">
    <property type="component" value="Unassembled WGS sequence"/>
</dbReference>